<feature type="transmembrane region" description="Helical" evidence="2">
    <location>
        <begin position="244"/>
        <end position="262"/>
    </location>
</feature>
<feature type="region of interest" description="Disordered" evidence="1">
    <location>
        <begin position="166"/>
        <end position="201"/>
    </location>
</feature>
<reference evidence="4" key="1">
    <citation type="submission" date="2024-06" db="EMBL/GenBank/DDBJ databases">
        <title>Draft Genome Sequences of Epichloe bromicola Strains Isolated from Elymus ciliaris.</title>
        <authorList>
            <consortium name="Epichloe bromicola genome sequencing consortium"/>
            <person name="Miura A."/>
            <person name="Imano S."/>
            <person name="Ashida A."/>
            <person name="Sato I."/>
            <person name="Chiba S."/>
            <person name="Tanaka A."/>
            <person name="Camagna M."/>
            <person name="Takemoto D."/>
        </authorList>
    </citation>
    <scope>NUCLEOTIDE SEQUENCE [LARGE SCALE GENOMIC DNA]</scope>
    <source>
        <strain evidence="4">DP</strain>
    </source>
</reference>
<evidence type="ECO:0000256" key="2">
    <source>
        <dbReference type="SAM" id="Phobius"/>
    </source>
</evidence>
<evidence type="ECO:0000313" key="4">
    <source>
        <dbReference type="Proteomes" id="UP001562357"/>
    </source>
</evidence>
<evidence type="ECO:0000256" key="1">
    <source>
        <dbReference type="SAM" id="MobiDB-lite"/>
    </source>
</evidence>
<name>A0ABQ0CI81_9HYPO</name>
<keyword evidence="4" id="KW-1185">Reference proteome</keyword>
<sequence>MAELFQQTKPFVSSWSSTPVPALSLSAAGLLALADLSTVAHRTIITGGSSWLDAFVLAPGLHYQQAAGALLGQDPLSEPDGVKKAAMEQYTPRLRLRAEPAPGMEMDMEMDWLSHVLYLASPGLTLIAGTLMVLLRDWWGTAFMAALVASRVLNIWSIKQRTRRPPRCCRKRTPVPSTSPPPSSSVPEKQGECAADMGDGSRVRAATTTQTWLRQQTAAESHLEAAAKLIVYLVAAFSGNQTQAGAMVLMALLLASAGLLGLSNAHSRGLRMNGPIARADADVVGDRENGRVGGKLFEDLELN</sequence>
<keyword evidence="2" id="KW-0812">Transmembrane</keyword>
<keyword evidence="2" id="KW-0472">Membrane</keyword>
<organism evidence="3 4">
    <name type="scientific">Epichloe bromicola</name>
    <dbReference type="NCBI Taxonomy" id="79588"/>
    <lineage>
        <taxon>Eukaryota</taxon>
        <taxon>Fungi</taxon>
        <taxon>Dikarya</taxon>
        <taxon>Ascomycota</taxon>
        <taxon>Pezizomycotina</taxon>
        <taxon>Sordariomycetes</taxon>
        <taxon>Hypocreomycetidae</taxon>
        <taxon>Hypocreales</taxon>
        <taxon>Clavicipitaceae</taxon>
        <taxon>Epichloe</taxon>
    </lineage>
</organism>
<gene>
    <name evidence="3" type="primary">g1564</name>
    <name evidence="3" type="ORF">EsDP_00001564</name>
</gene>
<proteinExistence type="predicted"/>
<protein>
    <submittedName>
        <fullName evidence="3">Eukaryotic peptide chain release factor subunit 1</fullName>
    </submittedName>
</protein>
<comment type="caution">
    <text evidence="3">The sequence shown here is derived from an EMBL/GenBank/DDBJ whole genome shotgun (WGS) entry which is preliminary data.</text>
</comment>
<dbReference type="Proteomes" id="UP001562357">
    <property type="component" value="Unassembled WGS sequence"/>
</dbReference>
<accession>A0ABQ0CI81</accession>
<evidence type="ECO:0000313" key="3">
    <source>
        <dbReference type="EMBL" id="GAB0133149.1"/>
    </source>
</evidence>
<feature type="transmembrane region" description="Helical" evidence="2">
    <location>
        <begin position="138"/>
        <end position="157"/>
    </location>
</feature>
<keyword evidence="2" id="KW-1133">Transmembrane helix</keyword>
<feature type="transmembrane region" description="Helical" evidence="2">
    <location>
        <begin position="112"/>
        <end position="132"/>
    </location>
</feature>
<dbReference type="EMBL" id="BAAFGZ010000035">
    <property type="protein sequence ID" value="GAB0133149.1"/>
    <property type="molecule type" value="Genomic_DNA"/>
</dbReference>